<dbReference type="InterPro" id="IPR011817">
    <property type="entry name" value="Uridylate_kinase"/>
</dbReference>
<comment type="similarity">
    <text evidence="3 11">Belongs to the UMP kinase family.</text>
</comment>
<feature type="binding site" evidence="11">
    <location>
        <begin position="135"/>
        <end position="142"/>
    </location>
    <ligand>
        <name>UMP</name>
        <dbReference type="ChEBI" id="CHEBI:57865"/>
    </ligand>
</feature>
<keyword evidence="4 11" id="KW-0963">Cytoplasm</keyword>
<comment type="subcellular location">
    <subcellularLocation>
        <location evidence="1 11">Cytoplasm</location>
    </subcellularLocation>
</comment>
<keyword evidence="6 11" id="KW-0547">Nucleotide-binding</keyword>
<dbReference type="InterPro" id="IPR001048">
    <property type="entry name" value="Asp/Glu/Uridylate_kinase"/>
</dbReference>
<dbReference type="PANTHER" id="PTHR42833">
    <property type="entry name" value="URIDYLATE KINASE"/>
    <property type="match status" value="1"/>
</dbReference>
<dbReference type="InterPro" id="IPR015963">
    <property type="entry name" value="Uridylate_kinase_bac"/>
</dbReference>
<feature type="binding site" evidence="11">
    <location>
        <position position="54"/>
    </location>
    <ligand>
        <name>UMP</name>
        <dbReference type="ChEBI" id="CHEBI:57865"/>
    </ligand>
</feature>
<dbReference type="PATRIC" id="fig|155920.8.peg.674"/>
<comment type="function">
    <text evidence="11">Catalyzes the reversible phosphorylation of UMP to UDP.</text>
</comment>
<evidence type="ECO:0000256" key="8">
    <source>
        <dbReference type="ARBA" id="ARBA00022840"/>
    </source>
</evidence>
<sequence>MSKLAYHRVLLKLSGEALMGSADYGIDPKVINRLAGEVIEAQNAGAELALVIGGGNIFRGAGLAAKGMDRVTGDHMGMLATIINALAMQDALEKLGTKVRVMSAIKINNVCEDFIRRRAIRHLEKSRITIFAAGTGNPFFTTDSGAALRAIEIGADLLLKATKVDGIYNKDPQKHCDAVKYSTLSYDEVISQNLEVMDTAAFALARDSNLPLRIFNIEQPGVLLRILHGEEIGTLVKERNSKS</sequence>
<name>A0A060H7Y6_XYLFS</name>
<dbReference type="GO" id="GO:0033862">
    <property type="term" value="F:UMP kinase activity"/>
    <property type="evidence" value="ECO:0007669"/>
    <property type="project" value="UniProtKB-EC"/>
</dbReference>
<dbReference type="EMBL" id="CP006696">
    <property type="protein sequence ID" value="AIC09471.1"/>
    <property type="molecule type" value="Genomic_DNA"/>
</dbReference>
<proteinExistence type="inferred from homology"/>
<comment type="caution">
    <text evidence="11">Lacks conserved residue(s) required for the propagation of feature annotation.</text>
</comment>
<feature type="binding site" evidence="11">
    <location>
        <position position="55"/>
    </location>
    <ligand>
        <name>ATP</name>
        <dbReference type="ChEBI" id="CHEBI:30616"/>
    </ligand>
</feature>
<evidence type="ECO:0000256" key="9">
    <source>
        <dbReference type="ARBA" id="ARBA00022975"/>
    </source>
</evidence>
<dbReference type="Gene3D" id="3.40.1160.10">
    <property type="entry name" value="Acetylglutamate kinase-like"/>
    <property type="match status" value="1"/>
</dbReference>
<dbReference type="HOGENOM" id="CLU_033861_0_0_6"/>
<dbReference type="AlphaFoldDB" id="A0A060H7Y6"/>
<evidence type="ECO:0000256" key="6">
    <source>
        <dbReference type="ARBA" id="ARBA00022741"/>
    </source>
</evidence>
<comment type="catalytic activity">
    <reaction evidence="10 11">
        <text>UMP + ATP = UDP + ADP</text>
        <dbReference type="Rhea" id="RHEA:24400"/>
        <dbReference type="ChEBI" id="CHEBI:30616"/>
        <dbReference type="ChEBI" id="CHEBI:57865"/>
        <dbReference type="ChEBI" id="CHEBI:58223"/>
        <dbReference type="ChEBI" id="CHEBI:456216"/>
        <dbReference type="EC" id="2.7.4.22"/>
    </reaction>
</comment>
<dbReference type="InterPro" id="IPR036393">
    <property type="entry name" value="AceGlu_kinase-like_sf"/>
</dbReference>
<evidence type="ECO:0000256" key="5">
    <source>
        <dbReference type="ARBA" id="ARBA00022679"/>
    </source>
</evidence>
<dbReference type="NCBIfam" id="TIGR02075">
    <property type="entry name" value="pyrH_bact"/>
    <property type="match status" value="1"/>
</dbReference>
<dbReference type="FunFam" id="3.40.1160.10:FF:000001">
    <property type="entry name" value="Uridylate kinase"/>
    <property type="match status" value="1"/>
</dbReference>
<feature type="binding site" evidence="11">
    <location>
        <position position="171"/>
    </location>
    <ligand>
        <name>ATP</name>
        <dbReference type="ChEBI" id="CHEBI:30616"/>
    </ligand>
</feature>
<feature type="binding site" evidence="11">
    <location>
        <position position="168"/>
    </location>
    <ligand>
        <name>ATP</name>
        <dbReference type="ChEBI" id="CHEBI:30616"/>
    </ligand>
</feature>
<dbReference type="HAMAP" id="MF_01220_B">
    <property type="entry name" value="PyrH_B"/>
    <property type="match status" value="1"/>
</dbReference>
<dbReference type="GO" id="GO:0044210">
    <property type="term" value="P:'de novo' CTP biosynthetic process"/>
    <property type="evidence" value="ECO:0007669"/>
    <property type="project" value="UniProtKB-UniRule"/>
</dbReference>
<feature type="binding site" evidence="11">
    <location>
        <position position="74"/>
    </location>
    <ligand>
        <name>UMP</name>
        <dbReference type="ChEBI" id="CHEBI:57865"/>
    </ligand>
</feature>
<evidence type="ECO:0000313" key="14">
    <source>
        <dbReference type="Proteomes" id="UP000027215"/>
    </source>
</evidence>
<dbReference type="EC" id="2.7.4.22" evidence="11"/>
<dbReference type="SUPFAM" id="SSF53633">
    <property type="entry name" value="Carbamate kinase-like"/>
    <property type="match status" value="1"/>
</dbReference>
<evidence type="ECO:0000256" key="2">
    <source>
        <dbReference type="ARBA" id="ARBA00004791"/>
    </source>
</evidence>
<dbReference type="PIRSF" id="PIRSF005650">
    <property type="entry name" value="Uridylate_kin"/>
    <property type="match status" value="1"/>
</dbReference>
<evidence type="ECO:0000256" key="3">
    <source>
        <dbReference type="ARBA" id="ARBA00007614"/>
    </source>
</evidence>
<dbReference type="RefSeq" id="WP_020851871.1">
    <property type="nucleotide sequence ID" value="NZ_CP006696.1"/>
</dbReference>
<evidence type="ECO:0000256" key="10">
    <source>
        <dbReference type="ARBA" id="ARBA00047767"/>
    </source>
</evidence>
<comment type="activity regulation">
    <text evidence="11">Inhibited by UTP.</text>
</comment>
<evidence type="ECO:0000259" key="12">
    <source>
        <dbReference type="Pfam" id="PF00696"/>
    </source>
</evidence>
<comment type="pathway">
    <text evidence="2 11">Pyrimidine metabolism; CTP biosynthesis via de novo pathway; UDP from UMP (UMPK route): step 1/1.</text>
</comment>
<keyword evidence="7 11" id="KW-0418">Kinase</keyword>
<dbReference type="GO" id="GO:0006225">
    <property type="term" value="P:UDP biosynthetic process"/>
    <property type="evidence" value="ECO:0007669"/>
    <property type="project" value="TreeGrafter"/>
</dbReference>
<evidence type="ECO:0000256" key="11">
    <source>
        <dbReference type="HAMAP-Rule" id="MF_01220"/>
    </source>
</evidence>
<dbReference type="UniPathway" id="UPA00159">
    <property type="reaction ID" value="UER00275"/>
</dbReference>
<keyword evidence="5 11" id="KW-0808">Transferase</keyword>
<dbReference type="Proteomes" id="UP000027215">
    <property type="component" value="Chromosome"/>
</dbReference>
<evidence type="ECO:0000313" key="13">
    <source>
        <dbReference type="EMBL" id="AIC09471.1"/>
    </source>
</evidence>
<reference evidence="13 14" key="1">
    <citation type="submission" date="2013-08" db="EMBL/GenBank/DDBJ databases">
        <authorList>
            <person name="Stouthamer R."/>
            <person name="Nunney L."/>
        </authorList>
    </citation>
    <scope>NUCLEOTIDE SEQUENCE [LARGE SCALE GENOMIC DNA]</scope>
    <source>
        <strain evidence="14">ann-1</strain>
    </source>
</reference>
<evidence type="ECO:0000256" key="4">
    <source>
        <dbReference type="ARBA" id="ARBA00022490"/>
    </source>
</evidence>
<evidence type="ECO:0000256" key="7">
    <source>
        <dbReference type="ARBA" id="ARBA00022777"/>
    </source>
</evidence>
<comment type="subunit">
    <text evidence="11">Homohexamer.</text>
</comment>
<gene>
    <name evidence="11 13" type="primary">pyrH</name>
    <name evidence="13" type="ORF">D934_02765</name>
</gene>
<accession>A0A060H7Y6</accession>
<keyword evidence="9 11" id="KW-0665">Pyrimidine biosynthesis</keyword>
<dbReference type="Pfam" id="PF00696">
    <property type="entry name" value="AA_kinase"/>
    <property type="match status" value="1"/>
</dbReference>
<evidence type="ECO:0000256" key="1">
    <source>
        <dbReference type="ARBA" id="ARBA00004496"/>
    </source>
</evidence>
<dbReference type="PANTHER" id="PTHR42833:SF4">
    <property type="entry name" value="URIDYLATE KINASE PUMPKIN, CHLOROPLASTIC"/>
    <property type="match status" value="1"/>
</dbReference>
<feature type="domain" description="Aspartate/glutamate/uridylate kinase" evidence="12">
    <location>
        <begin position="8"/>
        <end position="216"/>
    </location>
</feature>
<feature type="binding site" evidence="11">
    <location>
        <position position="162"/>
    </location>
    <ligand>
        <name>ATP</name>
        <dbReference type="ChEBI" id="CHEBI:30616"/>
    </ligand>
</feature>
<dbReference type="GO" id="GO:0005829">
    <property type="term" value="C:cytosol"/>
    <property type="evidence" value="ECO:0007669"/>
    <property type="project" value="TreeGrafter"/>
</dbReference>
<feature type="binding site" evidence="11">
    <location>
        <position position="59"/>
    </location>
    <ligand>
        <name>ATP</name>
        <dbReference type="ChEBI" id="CHEBI:30616"/>
    </ligand>
</feature>
<dbReference type="GO" id="GO:0005524">
    <property type="term" value="F:ATP binding"/>
    <property type="evidence" value="ECO:0007669"/>
    <property type="project" value="UniProtKB-KW"/>
</dbReference>
<dbReference type="KEGG" id="xfs:D934_02765"/>
<protein>
    <recommendedName>
        <fullName evidence="11">Uridylate kinase</fullName>
        <shortName evidence="11">UK</shortName>
        <ecNumber evidence="11">2.7.4.22</ecNumber>
    </recommendedName>
    <alternativeName>
        <fullName evidence="11">Uridine monophosphate kinase</fullName>
        <shortName evidence="11">UMP kinase</shortName>
        <shortName evidence="11">UMPK</shortName>
    </alternativeName>
</protein>
<dbReference type="CDD" id="cd04254">
    <property type="entry name" value="AAK_UMPK-PyrH-Ec"/>
    <property type="match status" value="1"/>
</dbReference>
<feature type="binding site" evidence="11">
    <location>
        <begin position="12"/>
        <end position="15"/>
    </location>
    <ligand>
        <name>ATP</name>
        <dbReference type="ChEBI" id="CHEBI:30616"/>
    </ligand>
</feature>
<organism evidence="13 14">
    <name type="scientific">Xylella fastidiosa subsp. sandyi Ann-1</name>
    <dbReference type="NCBI Taxonomy" id="155920"/>
    <lineage>
        <taxon>Bacteria</taxon>
        <taxon>Pseudomonadati</taxon>
        <taxon>Pseudomonadota</taxon>
        <taxon>Gammaproteobacteria</taxon>
        <taxon>Lysobacterales</taxon>
        <taxon>Lysobacteraceae</taxon>
        <taxon>Xylella</taxon>
    </lineage>
</organism>
<keyword evidence="8 11" id="KW-0067">ATP-binding</keyword>